<sequence>MNFYFVNSVTSLDIAQMRMLLFISISTFSETSSL</sequence>
<dbReference type="Proteomes" id="UP000607653">
    <property type="component" value="Unassembled WGS sequence"/>
</dbReference>
<dbReference type="EMBL" id="DUZY01000004">
    <property type="protein sequence ID" value="DAD35812.1"/>
    <property type="molecule type" value="Genomic_DNA"/>
</dbReference>
<proteinExistence type="predicted"/>
<comment type="caution">
    <text evidence="1">The sequence shown here is derived from an EMBL/GenBank/DDBJ whole genome shotgun (WGS) entry which is preliminary data.</text>
</comment>
<reference evidence="1 2" key="1">
    <citation type="journal article" date="2020" name="Mol. Biol. Evol.">
        <title>Distinct Expression and Methylation Patterns for Genes with Different Fates following a Single Whole-Genome Duplication in Flowering Plants.</title>
        <authorList>
            <person name="Shi T."/>
            <person name="Rahmani R.S."/>
            <person name="Gugger P.F."/>
            <person name="Wang M."/>
            <person name="Li H."/>
            <person name="Zhang Y."/>
            <person name="Li Z."/>
            <person name="Wang Q."/>
            <person name="Van de Peer Y."/>
            <person name="Marchal K."/>
            <person name="Chen J."/>
        </authorList>
    </citation>
    <scope>NUCLEOTIDE SEQUENCE [LARGE SCALE GENOMIC DNA]</scope>
    <source>
        <tissue evidence="1">Leaf</tissue>
    </source>
</reference>
<keyword evidence="2" id="KW-1185">Reference proteome</keyword>
<gene>
    <name evidence="1" type="ORF">HUJ06_006452</name>
</gene>
<protein>
    <submittedName>
        <fullName evidence="1">Uncharacterized protein</fullName>
    </submittedName>
</protein>
<name>A0A822YT42_NELNU</name>
<evidence type="ECO:0000313" key="2">
    <source>
        <dbReference type="Proteomes" id="UP000607653"/>
    </source>
</evidence>
<dbReference type="AlphaFoldDB" id="A0A822YT42"/>
<evidence type="ECO:0000313" key="1">
    <source>
        <dbReference type="EMBL" id="DAD35812.1"/>
    </source>
</evidence>
<organism evidence="1 2">
    <name type="scientific">Nelumbo nucifera</name>
    <name type="common">Sacred lotus</name>
    <dbReference type="NCBI Taxonomy" id="4432"/>
    <lineage>
        <taxon>Eukaryota</taxon>
        <taxon>Viridiplantae</taxon>
        <taxon>Streptophyta</taxon>
        <taxon>Embryophyta</taxon>
        <taxon>Tracheophyta</taxon>
        <taxon>Spermatophyta</taxon>
        <taxon>Magnoliopsida</taxon>
        <taxon>Proteales</taxon>
        <taxon>Nelumbonaceae</taxon>
        <taxon>Nelumbo</taxon>
    </lineage>
</organism>
<accession>A0A822YT42</accession>